<keyword evidence="3" id="KW-0408">Iron</keyword>
<dbReference type="AlphaFoldDB" id="A0A7S4AZJ5"/>
<dbReference type="SUPFAM" id="SSF51182">
    <property type="entry name" value="RmlC-like cupins"/>
    <property type="match status" value="1"/>
</dbReference>
<dbReference type="Gene3D" id="2.60.120.10">
    <property type="entry name" value="Jelly Rolls"/>
    <property type="match status" value="1"/>
</dbReference>
<keyword evidence="1" id="KW-0479">Metal-binding</keyword>
<evidence type="ECO:0000256" key="2">
    <source>
        <dbReference type="ARBA" id="ARBA00023002"/>
    </source>
</evidence>
<protein>
    <submittedName>
        <fullName evidence="4">Uncharacterized protein</fullName>
    </submittedName>
</protein>
<accession>A0A7S4AZJ5</accession>
<evidence type="ECO:0000256" key="1">
    <source>
        <dbReference type="ARBA" id="ARBA00022723"/>
    </source>
</evidence>
<evidence type="ECO:0000313" key="4">
    <source>
        <dbReference type="EMBL" id="CAE0748052.1"/>
    </source>
</evidence>
<dbReference type="Pfam" id="PF07847">
    <property type="entry name" value="PCO_ADO"/>
    <property type="match status" value="1"/>
</dbReference>
<dbReference type="InterPro" id="IPR014710">
    <property type="entry name" value="RmlC-like_jellyroll"/>
</dbReference>
<dbReference type="CDD" id="cd20289">
    <property type="entry name" value="cupin_ADO"/>
    <property type="match status" value="1"/>
</dbReference>
<name>A0A7S4AZJ5_CHRCT</name>
<dbReference type="PANTHER" id="PTHR22966:SF61">
    <property type="entry name" value="2-AMINOETHANETHIOL DIOXYGENASE"/>
    <property type="match status" value="1"/>
</dbReference>
<dbReference type="InterPro" id="IPR012864">
    <property type="entry name" value="PCO/ADO"/>
</dbReference>
<organism evidence="4">
    <name type="scientific">Chrysotila carterae</name>
    <name type="common">Marine alga</name>
    <name type="synonym">Syracosphaera carterae</name>
    <dbReference type="NCBI Taxonomy" id="13221"/>
    <lineage>
        <taxon>Eukaryota</taxon>
        <taxon>Haptista</taxon>
        <taxon>Haptophyta</taxon>
        <taxon>Prymnesiophyceae</taxon>
        <taxon>Isochrysidales</taxon>
        <taxon>Isochrysidaceae</taxon>
        <taxon>Chrysotila</taxon>
    </lineage>
</organism>
<gene>
    <name evidence="4" type="ORF">PCAR00345_LOCUS634</name>
</gene>
<dbReference type="GO" id="GO:0046872">
    <property type="term" value="F:metal ion binding"/>
    <property type="evidence" value="ECO:0007669"/>
    <property type="project" value="UniProtKB-KW"/>
</dbReference>
<proteinExistence type="predicted"/>
<reference evidence="4" key="1">
    <citation type="submission" date="2021-01" db="EMBL/GenBank/DDBJ databases">
        <authorList>
            <person name="Corre E."/>
            <person name="Pelletier E."/>
            <person name="Niang G."/>
            <person name="Scheremetjew M."/>
            <person name="Finn R."/>
            <person name="Kale V."/>
            <person name="Holt S."/>
            <person name="Cochrane G."/>
            <person name="Meng A."/>
            <person name="Brown T."/>
            <person name="Cohen L."/>
        </authorList>
    </citation>
    <scope>NUCLEOTIDE SEQUENCE</scope>
    <source>
        <strain evidence="4">CCMP645</strain>
    </source>
</reference>
<dbReference type="GO" id="GO:0016702">
    <property type="term" value="F:oxidoreductase activity, acting on single donors with incorporation of molecular oxygen, incorporation of two atoms of oxygen"/>
    <property type="evidence" value="ECO:0007669"/>
    <property type="project" value="InterPro"/>
</dbReference>
<dbReference type="PANTHER" id="PTHR22966">
    <property type="entry name" value="2-AMINOETHANETHIOL DIOXYGENASE"/>
    <property type="match status" value="1"/>
</dbReference>
<dbReference type="EMBL" id="HBIZ01001123">
    <property type="protein sequence ID" value="CAE0748052.1"/>
    <property type="molecule type" value="Transcribed_RNA"/>
</dbReference>
<evidence type="ECO:0000256" key="3">
    <source>
        <dbReference type="ARBA" id="ARBA00023004"/>
    </source>
</evidence>
<keyword evidence="2" id="KW-0560">Oxidoreductase</keyword>
<dbReference type="InterPro" id="IPR011051">
    <property type="entry name" value="RmlC_Cupin_sf"/>
</dbReference>
<sequence>MAHACKASKLQAPSYRTTATASALVHRAKTLRGLSSPCMAALSGGFRQELRLSAPLLASRSLGSAPCRASSQRAPGGLTPRTLLSQQLAVPHSSIRRQRSPELRAFASQPHRSEAVSTVYRHAERLYESSGSEELDALSSAMLHLSAKELGLSPPPPMPTGGAIGYQGVHSDRRFSMGIFILPAGTCIPLHDHPDMSVLSKLLFGSLRVTWFDMPAAEQRKQPILGFGRRRPRRIACDPPQMRVVDASSGTLMLDAVRGNVHQFEAIEDTAVFDVLLPPYNDFEGRSCHYYKQVGMGSNGETILEEIDWPPSLSIRSMRYDGPLPA</sequence>